<dbReference type="AlphaFoldDB" id="A0A8S1LFD6"/>
<evidence type="ECO:0000313" key="2">
    <source>
        <dbReference type="Proteomes" id="UP000692954"/>
    </source>
</evidence>
<organism evidence="1 2">
    <name type="scientific">Paramecium sonneborni</name>
    <dbReference type="NCBI Taxonomy" id="65129"/>
    <lineage>
        <taxon>Eukaryota</taxon>
        <taxon>Sar</taxon>
        <taxon>Alveolata</taxon>
        <taxon>Ciliophora</taxon>
        <taxon>Intramacronucleata</taxon>
        <taxon>Oligohymenophorea</taxon>
        <taxon>Peniculida</taxon>
        <taxon>Parameciidae</taxon>
        <taxon>Paramecium</taxon>
    </lineage>
</organism>
<comment type="caution">
    <text evidence="1">The sequence shown here is derived from an EMBL/GenBank/DDBJ whole genome shotgun (WGS) entry which is preliminary data.</text>
</comment>
<reference evidence="1" key="1">
    <citation type="submission" date="2021-01" db="EMBL/GenBank/DDBJ databases">
        <authorList>
            <consortium name="Genoscope - CEA"/>
            <person name="William W."/>
        </authorList>
    </citation>
    <scope>NUCLEOTIDE SEQUENCE</scope>
</reference>
<name>A0A8S1LFD6_9CILI</name>
<protein>
    <submittedName>
        <fullName evidence="1">Uncharacterized protein</fullName>
    </submittedName>
</protein>
<dbReference type="OrthoDB" id="298911at2759"/>
<gene>
    <name evidence="1" type="ORF">PSON_ATCC_30995.1.T0210283</name>
</gene>
<dbReference type="EMBL" id="CAJJDN010000021">
    <property type="protein sequence ID" value="CAD8066337.1"/>
    <property type="molecule type" value="Genomic_DNA"/>
</dbReference>
<evidence type="ECO:0000313" key="1">
    <source>
        <dbReference type="EMBL" id="CAD8066337.1"/>
    </source>
</evidence>
<sequence>MDSNFSQQIVEKIDSIYSYIVQSGNKDLIQKTEQKKDEIYAAIPKPSSKILSNMQIQDYIKQYLNNFINYVSVQGNLQQQGWSKFFRQSEKTKILNIFVQKFNKLPKYFKSLEMQDLSVSTFINDQDLVHSKVPFNFTANSHLLDSEIDYTVCITLIFKDLCDGEVFSHTLNVQKLMKKIPILKQFEFLKTLQNYLLMTVQQNRQIFSLQSLDSIVHFSPKIKDYQNNSSQQNFYLIKDMEIILSPTYRIKVVDVFSTESNNLNQNYINKNEKYKYDDQLLIQNAKNYIILQPLEDKIYHDPITIYDLKKSIIINNFLKMPNEICAQILFDGIGYIFEVLKEKENFYTSLQYKGQVDSMTKNMNFCIVIGNELRIQIDSEGGQLFFDQTEYQSNLFL</sequence>
<dbReference type="Proteomes" id="UP000692954">
    <property type="component" value="Unassembled WGS sequence"/>
</dbReference>
<keyword evidence="2" id="KW-1185">Reference proteome</keyword>
<accession>A0A8S1LFD6</accession>
<proteinExistence type="predicted"/>